<dbReference type="Gene3D" id="2.60.40.1210">
    <property type="entry name" value="Cellobiose dehydrogenase, cytochrome domain"/>
    <property type="match status" value="1"/>
</dbReference>
<keyword evidence="2" id="KW-0813">Transport</keyword>
<dbReference type="PROSITE" id="PS50939">
    <property type="entry name" value="CYTOCHROME_B561"/>
    <property type="match status" value="1"/>
</dbReference>
<dbReference type="Gene3D" id="1.20.120.1770">
    <property type="match status" value="1"/>
</dbReference>
<reference evidence="9 10" key="1">
    <citation type="submission" date="2015-08" db="EMBL/GenBank/DDBJ databases">
        <title>Next Generation Sequencing and Analysis of the Genome of Puccinia sorghi L Schw, the Causal Agent of Maize Common Rust.</title>
        <authorList>
            <person name="Rochi L."/>
            <person name="Burguener G."/>
            <person name="Darino M."/>
            <person name="Turjanski A."/>
            <person name="Kreff E."/>
            <person name="Dieguez M.J."/>
            <person name="Sacco F."/>
        </authorList>
    </citation>
    <scope>NUCLEOTIDE SEQUENCE [LARGE SCALE GENOMIC DNA]</scope>
    <source>
        <strain evidence="9 10">RO10H11247</strain>
    </source>
</reference>
<comment type="subcellular location">
    <subcellularLocation>
        <location evidence="1">Membrane</location>
    </subcellularLocation>
</comment>
<keyword evidence="5 7" id="KW-1133">Transmembrane helix</keyword>
<dbReference type="SUPFAM" id="SSF49344">
    <property type="entry name" value="CBD9-like"/>
    <property type="match status" value="1"/>
</dbReference>
<dbReference type="InterPro" id="IPR006593">
    <property type="entry name" value="Cyt_b561/ferric_Rdtase_TM"/>
</dbReference>
<feature type="transmembrane region" description="Helical" evidence="7">
    <location>
        <begin position="310"/>
        <end position="327"/>
    </location>
</feature>
<evidence type="ECO:0000256" key="6">
    <source>
        <dbReference type="ARBA" id="ARBA00023136"/>
    </source>
</evidence>
<dbReference type="PANTHER" id="PTHR47797">
    <property type="entry name" value="DEHYDROGENASE, PUTATIVE (AFU_ORTHOLOGUE AFUA_8G05805)-RELATED"/>
    <property type="match status" value="1"/>
</dbReference>
<accession>A0A0L6VVK7</accession>
<proteinExistence type="predicted"/>
<keyword evidence="4" id="KW-0249">Electron transport</keyword>
<evidence type="ECO:0000256" key="5">
    <source>
        <dbReference type="ARBA" id="ARBA00022989"/>
    </source>
</evidence>
<evidence type="ECO:0000313" key="9">
    <source>
        <dbReference type="EMBL" id="KNZ64255.1"/>
    </source>
</evidence>
<protein>
    <recommendedName>
        <fullName evidence="8">Cytochrome b561 domain-containing protein</fullName>
    </recommendedName>
</protein>
<evidence type="ECO:0000256" key="7">
    <source>
        <dbReference type="SAM" id="Phobius"/>
    </source>
</evidence>
<dbReference type="PANTHER" id="PTHR47797:SF3">
    <property type="entry name" value="CYTOCHROME B561 DOMAIN-CONTAINING PROTEIN"/>
    <property type="match status" value="1"/>
</dbReference>
<evidence type="ECO:0000259" key="8">
    <source>
        <dbReference type="PROSITE" id="PS50939"/>
    </source>
</evidence>
<dbReference type="CDD" id="cd08760">
    <property type="entry name" value="Cyt_b561_FRRS1_like"/>
    <property type="match status" value="1"/>
</dbReference>
<dbReference type="OrthoDB" id="19261at2759"/>
<keyword evidence="6 7" id="KW-0472">Membrane</keyword>
<dbReference type="EMBL" id="LAVV01000555">
    <property type="protein sequence ID" value="KNZ64255.1"/>
    <property type="molecule type" value="Genomic_DNA"/>
</dbReference>
<evidence type="ECO:0000256" key="2">
    <source>
        <dbReference type="ARBA" id="ARBA00022448"/>
    </source>
</evidence>
<dbReference type="Proteomes" id="UP000037035">
    <property type="component" value="Unassembled WGS sequence"/>
</dbReference>
<organism evidence="9 10">
    <name type="scientific">Puccinia sorghi</name>
    <dbReference type="NCBI Taxonomy" id="27349"/>
    <lineage>
        <taxon>Eukaryota</taxon>
        <taxon>Fungi</taxon>
        <taxon>Dikarya</taxon>
        <taxon>Basidiomycota</taxon>
        <taxon>Pucciniomycotina</taxon>
        <taxon>Pucciniomycetes</taxon>
        <taxon>Pucciniales</taxon>
        <taxon>Pucciniaceae</taxon>
        <taxon>Puccinia</taxon>
    </lineage>
</organism>
<keyword evidence="3 7" id="KW-0812">Transmembrane</keyword>
<feature type="domain" description="Cytochrome b561" evidence="8">
    <location>
        <begin position="157"/>
        <end position="364"/>
    </location>
</feature>
<gene>
    <name evidence="9" type="ORF">VP01_104g3</name>
</gene>
<dbReference type="Pfam" id="PF03188">
    <property type="entry name" value="Cytochrom_B561"/>
    <property type="match status" value="1"/>
</dbReference>
<sequence length="377" mass="41908">MRDALSTLTTSLFKATIFFNSTHAIFDVTFGIPPSEVGWFSIGHGTTMSNSRMMIMWPLNQNTSNIQWMKAYCKASGHALPTPILSPQMDSVRVEGSEVKNNNLSFPRMKYTRPLALSDVDNFQRAPDQRVTWAMSSVPPNTDDGTLGLEFHDRGYGTATLNFSPEPGVDGLVRSSVSGVDESKHSKRHDTLITLHATFLVISWALVAPLAIVLGRFLRQKESEKWIRVHWILQLINVLFTIIGTLCAVFAVGSGSHRDTFQKRLGFFVVFCMLVQASGGYFIHRSANKPSADQDDLPPKRSILSQLHKPGGCILVVTAWVTIVFGIKEWEFLGRGTPLSVLMLFGITCSLSAIFYAFLILREKYGDTSRSKVQKVG</sequence>
<feature type="transmembrane region" description="Helical" evidence="7">
    <location>
        <begin position="230"/>
        <end position="253"/>
    </location>
</feature>
<dbReference type="InterPro" id="IPR015920">
    <property type="entry name" value="Cellobiose_DH-like_cyt"/>
</dbReference>
<evidence type="ECO:0000313" key="10">
    <source>
        <dbReference type="Proteomes" id="UP000037035"/>
    </source>
</evidence>
<evidence type="ECO:0000256" key="4">
    <source>
        <dbReference type="ARBA" id="ARBA00022982"/>
    </source>
</evidence>
<feature type="transmembrane region" description="Helical" evidence="7">
    <location>
        <begin position="193"/>
        <end position="218"/>
    </location>
</feature>
<feature type="transmembrane region" description="Helical" evidence="7">
    <location>
        <begin position="265"/>
        <end position="283"/>
    </location>
</feature>
<comment type="caution">
    <text evidence="9">The sequence shown here is derived from an EMBL/GenBank/DDBJ whole genome shotgun (WGS) entry which is preliminary data.</text>
</comment>
<dbReference type="STRING" id="27349.A0A0L6VVK7"/>
<dbReference type="Pfam" id="PF16010">
    <property type="entry name" value="CDH-cyt"/>
    <property type="match status" value="1"/>
</dbReference>
<feature type="transmembrane region" description="Helical" evidence="7">
    <location>
        <begin position="339"/>
        <end position="361"/>
    </location>
</feature>
<evidence type="ECO:0000256" key="3">
    <source>
        <dbReference type="ARBA" id="ARBA00022692"/>
    </source>
</evidence>
<dbReference type="AlphaFoldDB" id="A0A0L6VVK7"/>
<name>A0A0L6VVK7_9BASI</name>
<dbReference type="SMART" id="SM00665">
    <property type="entry name" value="B561"/>
    <property type="match status" value="1"/>
</dbReference>
<evidence type="ECO:0000256" key="1">
    <source>
        <dbReference type="ARBA" id="ARBA00004370"/>
    </source>
</evidence>
<keyword evidence="10" id="KW-1185">Reference proteome</keyword>
<dbReference type="GO" id="GO:0016020">
    <property type="term" value="C:membrane"/>
    <property type="evidence" value="ECO:0007669"/>
    <property type="project" value="UniProtKB-SubCell"/>
</dbReference>
<dbReference type="VEuPathDB" id="FungiDB:VP01_104g3"/>